<feature type="binding site" evidence="13">
    <location>
        <position position="66"/>
    </location>
    <ligand>
        <name>substrate</name>
    </ligand>
</feature>
<comment type="pathway">
    <text evidence="3 13">Pyrimidine metabolism; UMP biosynthesis via de novo pathway; orotate from (S)-dihydroorotate (quinone route): step 1/1.</text>
</comment>
<keyword evidence="9 13" id="KW-0665">Pyrimidine biosynthesis</keyword>
<dbReference type="GO" id="GO:0044205">
    <property type="term" value="P:'de novo' UMP biosynthetic process"/>
    <property type="evidence" value="ECO:0007669"/>
    <property type="project" value="UniProtKB-UniRule"/>
</dbReference>
<evidence type="ECO:0000256" key="3">
    <source>
        <dbReference type="ARBA" id="ARBA00005161"/>
    </source>
</evidence>
<dbReference type="GO" id="GO:0005737">
    <property type="term" value="C:cytoplasm"/>
    <property type="evidence" value="ECO:0007669"/>
    <property type="project" value="InterPro"/>
</dbReference>
<organism evidence="15 16">
    <name type="scientific">Vibrio algicola</name>
    <dbReference type="NCBI Taxonomy" id="2662262"/>
    <lineage>
        <taxon>Bacteria</taxon>
        <taxon>Pseudomonadati</taxon>
        <taxon>Pseudomonadota</taxon>
        <taxon>Gammaproteobacteria</taxon>
        <taxon>Vibrionales</taxon>
        <taxon>Vibrionaceae</taxon>
        <taxon>Vibrio</taxon>
    </lineage>
</organism>
<feature type="binding site" evidence="13">
    <location>
        <position position="245"/>
    </location>
    <ligand>
        <name>FMN</name>
        <dbReference type="ChEBI" id="CHEBI:58210"/>
    </ligand>
</feature>
<evidence type="ECO:0000256" key="9">
    <source>
        <dbReference type="ARBA" id="ARBA00022975"/>
    </source>
</evidence>
<dbReference type="PIRSF" id="PIRSF000164">
    <property type="entry name" value="DHO_oxidase"/>
    <property type="match status" value="1"/>
</dbReference>
<dbReference type="Pfam" id="PF01180">
    <property type="entry name" value="DHO_dh"/>
    <property type="match status" value="1"/>
</dbReference>
<comment type="cofactor">
    <cofactor evidence="13">
        <name>FMN</name>
        <dbReference type="ChEBI" id="CHEBI:58210"/>
    </cofactor>
    <text evidence="13">Binds 1 FMN per subunit.</text>
</comment>
<feature type="binding site" evidence="13">
    <location>
        <begin position="111"/>
        <end position="115"/>
    </location>
    <ligand>
        <name>substrate</name>
    </ligand>
</feature>
<feature type="binding site" evidence="13">
    <location>
        <position position="86"/>
    </location>
    <ligand>
        <name>FMN</name>
        <dbReference type="ChEBI" id="CHEBI:58210"/>
    </ligand>
</feature>
<evidence type="ECO:0000313" key="16">
    <source>
        <dbReference type="Proteomes" id="UP000348942"/>
    </source>
</evidence>
<feature type="domain" description="Dihydroorotate dehydrogenase catalytic" evidence="14">
    <location>
        <begin position="47"/>
        <end position="336"/>
    </location>
</feature>
<evidence type="ECO:0000256" key="1">
    <source>
        <dbReference type="ARBA" id="ARBA00003125"/>
    </source>
</evidence>
<dbReference type="InterPro" id="IPR013785">
    <property type="entry name" value="Aldolase_TIM"/>
</dbReference>
<protein>
    <recommendedName>
        <fullName evidence="13">Dihydroorotate dehydrogenase (quinone)</fullName>
        <ecNumber evidence="13">1.3.5.2</ecNumber>
    </recommendedName>
    <alternativeName>
        <fullName evidence="13">DHOdehase</fullName>
        <shortName evidence="13">DHOD</shortName>
        <shortName evidence="13">DHODase</shortName>
    </alternativeName>
    <alternativeName>
        <fullName evidence="13">Dihydroorotate oxidase</fullName>
    </alternativeName>
</protein>
<dbReference type="PANTHER" id="PTHR48109:SF4">
    <property type="entry name" value="DIHYDROOROTATE DEHYDROGENASE (QUINONE), MITOCHONDRIAL"/>
    <property type="match status" value="1"/>
</dbReference>
<dbReference type="HAMAP" id="MF_00225">
    <property type="entry name" value="DHO_dh_type2"/>
    <property type="match status" value="1"/>
</dbReference>
<gene>
    <name evidence="13 15" type="primary">pyrD</name>
    <name evidence="15" type="ORF">GFB47_05980</name>
</gene>
<evidence type="ECO:0000256" key="11">
    <source>
        <dbReference type="ARBA" id="ARBA00023136"/>
    </source>
</evidence>
<accession>A0A5Q0TE50</accession>
<feature type="binding site" evidence="13">
    <location>
        <begin position="62"/>
        <end position="66"/>
    </location>
    <ligand>
        <name>FMN</name>
        <dbReference type="ChEBI" id="CHEBI:58210"/>
    </ligand>
</feature>
<evidence type="ECO:0000256" key="13">
    <source>
        <dbReference type="HAMAP-Rule" id="MF_00225"/>
    </source>
</evidence>
<dbReference type="CDD" id="cd04738">
    <property type="entry name" value="DHOD_2_like"/>
    <property type="match status" value="1"/>
</dbReference>
<dbReference type="GO" id="GO:0005886">
    <property type="term" value="C:plasma membrane"/>
    <property type="evidence" value="ECO:0007669"/>
    <property type="project" value="UniProtKB-SubCell"/>
</dbReference>
<dbReference type="UniPathway" id="UPA00070">
    <property type="reaction ID" value="UER00946"/>
</dbReference>
<dbReference type="PROSITE" id="PS00911">
    <property type="entry name" value="DHODEHASE_1"/>
    <property type="match status" value="1"/>
</dbReference>
<dbReference type="FunFam" id="3.20.20.70:FF:000028">
    <property type="entry name" value="Dihydroorotate dehydrogenase (quinone)"/>
    <property type="match status" value="1"/>
</dbReference>
<evidence type="ECO:0000256" key="5">
    <source>
        <dbReference type="ARBA" id="ARBA00011245"/>
    </source>
</evidence>
<evidence type="ECO:0000256" key="12">
    <source>
        <dbReference type="ARBA" id="ARBA00048639"/>
    </source>
</evidence>
<dbReference type="NCBIfam" id="NF003644">
    <property type="entry name" value="PRK05286.1-1"/>
    <property type="match status" value="1"/>
</dbReference>
<keyword evidence="16" id="KW-1185">Reference proteome</keyword>
<comment type="function">
    <text evidence="1 13">Catalyzes the conversion of dihydroorotate to orotate with quinone as electron acceptor.</text>
</comment>
<keyword evidence="8 13" id="KW-0288">FMN</keyword>
<feature type="binding site" evidence="13">
    <location>
        <position position="172"/>
    </location>
    <ligand>
        <name>FMN</name>
        <dbReference type="ChEBI" id="CHEBI:58210"/>
    </ligand>
</feature>
<dbReference type="SUPFAM" id="SSF51395">
    <property type="entry name" value="FMN-linked oxidoreductases"/>
    <property type="match status" value="1"/>
</dbReference>
<evidence type="ECO:0000256" key="10">
    <source>
        <dbReference type="ARBA" id="ARBA00023002"/>
    </source>
</evidence>
<dbReference type="InterPro" id="IPR005719">
    <property type="entry name" value="Dihydroorotate_DH_2"/>
</dbReference>
<dbReference type="InterPro" id="IPR012135">
    <property type="entry name" value="Dihydroorotate_DH_1_2"/>
</dbReference>
<dbReference type="PANTHER" id="PTHR48109">
    <property type="entry name" value="DIHYDROOROTATE DEHYDROGENASE (QUINONE), MITOCHONDRIAL-RELATED"/>
    <property type="match status" value="1"/>
</dbReference>
<feature type="binding site" evidence="13">
    <location>
        <position position="139"/>
    </location>
    <ligand>
        <name>FMN</name>
        <dbReference type="ChEBI" id="CHEBI:58210"/>
    </ligand>
</feature>
<keyword evidence="6 13" id="KW-1003">Cell membrane</keyword>
<feature type="binding site" evidence="13">
    <location>
        <position position="217"/>
    </location>
    <ligand>
        <name>FMN</name>
        <dbReference type="ChEBI" id="CHEBI:58210"/>
    </ligand>
</feature>
<feature type="binding site" evidence="13">
    <location>
        <position position="172"/>
    </location>
    <ligand>
        <name>substrate</name>
    </ligand>
</feature>
<dbReference type="Gene3D" id="3.20.20.70">
    <property type="entry name" value="Aldolase class I"/>
    <property type="match status" value="1"/>
</dbReference>
<evidence type="ECO:0000256" key="7">
    <source>
        <dbReference type="ARBA" id="ARBA00022630"/>
    </source>
</evidence>
<feature type="binding site" evidence="13">
    <location>
        <begin position="246"/>
        <end position="247"/>
    </location>
    <ligand>
        <name>substrate</name>
    </ligand>
</feature>
<dbReference type="NCBIfam" id="TIGR01036">
    <property type="entry name" value="pyrD_sub2"/>
    <property type="match status" value="1"/>
</dbReference>
<feature type="binding site" evidence="13">
    <location>
        <begin position="318"/>
        <end position="319"/>
    </location>
    <ligand>
        <name>FMN</name>
        <dbReference type="ChEBI" id="CHEBI:58210"/>
    </ligand>
</feature>
<feature type="active site" description="Nucleophile" evidence="13">
    <location>
        <position position="175"/>
    </location>
</feature>
<sequence length="336" mass="36935">MLYRIARTGLFQFSAETAHEFAVNNIRRLHGTPLDLFYRQNLPTRSVEVMGLTFKNPVGLAAGMDKNGEAIDGFGAIGFGFLEVGTVTPRPQPGNDKPRCFRILEAEGIVNRMGFNNEGVDQLVENVKKAKYDGIIGINIGKNKDTPIEKGTEDYLICMEKVYPHAGYIAANISSPNTPGLRTLQYGEALDELLAALKQKQLELEKQHNKYVPLALKIAPDLSDDELVQICDSLKKHKIDGVIATNTTLDRTLVEGMKNASETGGLSGKPLQSRSTEVVRQLYQQLGEEIPIIGVGGIDSYIAAKEKMQAGAKLVQVYSGFIYRGPELIKEIVKNI</sequence>
<evidence type="ECO:0000256" key="6">
    <source>
        <dbReference type="ARBA" id="ARBA00022475"/>
    </source>
</evidence>
<dbReference type="NCBIfam" id="NF003652">
    <property type="entry name" value="PRK05286.2-5"/>
    <property type="match status" value="1"/>
</dbReference>
<feature type="binding site" evidence="13">
    <location>
        <position position="177"/>
    </location>
    <ligand>
        <name>substrate</name>
    </ligand>
</feature>
<dbReference type="InterPro" id="IPR050074">
    <property type="entry name" value="DHO_dehydrogenase"/>
</dbReference>
<dbReference type="EC" id="1.3.5.2" evidence="13"/>
<evidence type="ECO:0000256" key="2">
    <source>
        <dbReference type="ARBA" id="ARBA00004202"/>
    </source>
</evidence>
<evidence type="ECO:0000259" key="14">
    <source>
        <dbReference type="Pfam" id="PF01180"/>
    </source>
</evidence>
<dbReference type="EMBL" id="CP045699">
    <property type="protein sequence ID" value="QGA65001.1"/>
    <property type="molecule type" value="Genomic_DNA"/>
</dbReference>
<dbReference type="GO" id="GO:0106430">
    <property type="term" value="F:dihydroorotate dehydrogenase (quinone) activity"/>
    <property type="evidence" value="ECO:0007669"/>
    <property type="project" value="UniProtKB-EC"/>
</dbReference>
<dbReference type="NCBIfam" id="NF003645">
    <property type="entry name" value="PRK05286.1-2"/>
    <property type="match status" value="1"/>
</dbReference>
<dbReference type="RefSeq" id="WP_153447151.1">
    <property type="nucleotide sequence ID" value="NZ_CP045699.1"/>
</dbReference>
<keyword evidence="10 13" id="KW-0560">Oxidoreductase</keyword>
<evidence type="ECO:0000256" key="4">
    <source>
        <dbReference type="ARBA" id="ARBA00005359"/>
    </source>
</evidence>
<reference evidence="15 16" key="1">
    <citation type="submission" date="2019-10" db="EMBL/GenBank/DDBJ databases">
        <title>Vibrio sp. nov., isolated from Coralline algae surface.</title>
        <authorList>
            <person name="Geng Y."/>
            <person name="Zhang X."/>
        </authorList>
    </citation>
    <scope>NUCLEOTIDE SEQUENCE [LARGE SCALE GENOMIC DNA]</scope>
    <source>
        <strain evidence="15 16">SM1977</strain>
    </source>
</reference>
<proteinExistence type="inferred from homology"/>
<evidence type="ECO:0000256" key="8">
    <source>
        <dbReference type="ARBA" id="ARBA00022643"/>
    </source>
</evidence>
<keyword evidence="7 13" id="KW-0285">Flavoprotein</keyword>
<evidence type="ECO:0000313" key="15">
    <source>
        <dbReference type="EMBL" id="QGA65001.1"/>
    </source>
</evidence>
<feature type="binding site" evidence="13">
    <location>
        <position position="268"/>
    </location>
    <ligand>
        <name>FMN</name>
        <dbReference type="ChEBI" id="CHEBI:58210"/>
    </ligand>
</feature>
<dbReference type="AlphaFoldDB" id="A0A5Q0TE50"/>
<dbReference type="PROSITE" id="PS00912">
    <property type="entry name" value="DHODEHASE_2"/>
    <property type="match status" value="1"/>
</dbReference>
<dbReference type="InterPro" id="IPR005720">
    <property type="entry name" value="Dihydroorotate_DH_cat"/>
</dbReference>
<comment type="similarity">
    <text evidence="4 13">Belongs to the dihydroorotate dehydrogenase family. Type 2 subfamily.</text>
</comment>
<feature type="binding site" evidence="13">
    <location>
        <position position="297"/>
    </location>
    <ligand>
        <name>FMN</name>
        <dbReference type="ChEBI" id="CHEBI:58210"/>
    </ligand>
</feature>
<comment type="subcellular location">
    <subcellularLocation>
        <location evidence="2 13">Cell membrane</location>
        <topology evidence="2 13">Peripheral membrane protein</topology>
    </subcellularLocation>
</comment>
<name>A0A5Q0TE50_9VIBR</name>
<comment type="subunit">
    <text evidence="5 13">Monomer.</text>
</comment>
<keyword evidence="11 13" id="KW-0472">Membrane</keyword>
<dbReference type="NCBIfam" id="NF003646">
    <property type="entry name" value="PRK05286.1-4"/>
    <property type="match status" value="1"/>
</dbReference>
<dbReference type="InterPro" id="IPR001295">
    <property type="entry name" value="Dihydroorotate_DH_CS"/>
</dbReference>
<comment type="catalytic activity">
    <reaction evidence="12 13">
        <text>(S)-dihydroorotate + a quinone = orotate + a quinol</text>
        <dbReference type="Rhea" id="RHEA:30187"/>
        <dbReference type="ChEBI" id="CHEBI:24646"/>
        <dbReference type="ChEBI" id="CHEBI:30839"/>
        <dbReference type="ChEBI" id="CHEBI:30864"/>
        <dbReference type="ChEBI" id="CHEBI:132124"/>
        <dbReference type="EC" id="1.3.5.2"/>
    </reaction>
</comment>
<dbReference type="GO" id="GO:0006207">
    <property type="term" value="P:'de novo' pyrimidine nucleobase biosynthetic process"/>
    <property type="evidence" value="ECO:0007669"/>
    <property type="project" value="UniProtKB-UniRule"/>
</dbReference>
<dbReference type="Proteomes" id="UP000348942">
    <property type="component" value="Chromosome 1"/>
</dbReference>